<dbReference type="InterPro" id="IPR016055">
    <property type="entry name" value="A-D-PHexomutase_a/b/a-I/II/III"/>
</dbReference>
<comment type="caution">
    <text evidence="11">The sequence shown here is derived from an EMBL/GenBank/DDBJ whole genome shotgun (WGS) entry which is preliminary data.</text>
</comment>
<feature type="domain" description="Alpha-D-phosphohexomutase C-terminal" evidence="7">
    <location>
        <begin position="379"/>
        <end position="443"/>
    </location>
</feature>
<evidence type="ECO:0000256" key="5">
    <source>
        <dbReference type="ARBA" id="ARBA00022842"/>
    </source>
</evidence>
<dbReference type="InterPro" id="IPR005844">
    <property type="entry name" value="A-D-PHexomutase_a/b/a-I"/>
</dbReference>
<dbReference type="PANTHER" id="PTHR42946:SF1">
    <property type="entry name" value="PHOSPHOGLUCOMUTASE (ALPHA-D-GLUCOSE-1,6-BISPHOSPHATE-DEPENDENT)"/>
    <property type="match status" value="1"/>
</dbReference>
<dbReference type="GO" id="GO:0005829">
    <property type="term" value="C:cytosol"/>
    <property type="evidence" value="ECO:0007669"/>
    <property type="project" value="TreeGrafter"/>
</dbReference>
<dbReference type="GO" id="GO:0008966">
    <property type="term" value="F:phosphoglucosamine mutase activity"/>
    <property type="evidence" value="ECO:0007669"/>
    <property type="project" value="UniProtKB-EC"/>
</dbReference>
<dbReference type="Pfam" id="PF02880">
    <property type="entry name" value="PGM_PMM_III"/>
    <property type="match status" value="1"/>
</dbReference>
<evidence type="ECO:0000313" key="11">
    <source>
        <dbReference type="EMBL" id="HIV11040.1"/>
    </source>
</evidence>
<dbReference type="EC" id="5.4.2.10" evidence="11"/>
<name>A0A9D1NQN4_9FIRM</name>
<keyword evidence="4" id="KW-0479">Metal-binding</keyword>
<keyword evidence="3" id="KW-0597">Phosphoprotein</keyword>
<evidence type="ECO:0000313" key="12">
    <source>
        <dbReference type="Proteomes" id="UP000823960"/>
    </source>
</evidence>
<dbReference type="FunFam" id="3.40.120.10:FF:000001">
    <property type="entry name" value="Phosphoglucosamine mutase"/>
    <property type="match status" value="1"/>
</dbReference>
<dbReference type="GO" id="GO:0004615">
    <property type="term" value="F:phosphomannomutase activity"/>
    <property type="evidence" value="ECO:0007669"/>
    <property type="project" value="TreeGrafter"/>
</dbReference>
<keyword evidence="6 11" id="KW-0413">Isomerase</keyword>
<accession>A0A9D1NQN4</accession>
<evidence type="ECO:0000259" key="7">
    <source>
        <dbReference type="Pfam" id="PF00408"/>
    </source>
</evidence>
<sequence length="454" mass="49048">MGRLFGTDGVRGLAVSELTTEVAMLIGRAAAYSLGRDGKRCKKLLIGRDTRESCGILEAALAAGVCSCGTDAHILGIVPTPAVAALTVMYGADAGVMISASHNTFEFNGIKLFNSKGHRLTLSQEQEIERLVFDAQDQMLPRGVPQIGRVYTEKNAEWDYIRKLLKDSEANLDKLRIIIDAANGAAYSSAEKLFSCLGARVRLINASPDGRNINMHCGSTDVLALRQAVLETKAQAGIALDGDGDRCLMIDEAGNLLDGDRLLAILALHMKKRGRLSSNTCVVTPMTNLGFFPWARENGIVVTKTPDVGGGHVFERMVQDGYNLGGEQSGFIIQRDYSTTGDGLLLGAAVLDIMQSRKCLLSELAQVFRPYPQITVNVPLRAECRGIWKDVPDIIGIIEHCRSSLGDDGRIYVRESGTEPVLRIMAEGRNGEAVRGCAEAIARIAEKILGNTTR</sequence>
<dbReference type="Proteomes" id="UP000823960">
    <property type="component" value="Unassembled WGS sequence"/>
</dbReference>
<dbReference type="Pfam" id="PF02878">
    <property type="entry name" value="PGM_PMM_I"/>
    <property type="match status" value="1"/>
</dbReference>
<dbReference type="PANTHER" id="PTHR42946">
    <property type="entry name" value="PHOSPHOHEXOSE MUTASE"/>
    <property type="match status" value="1"/>
</dbReference>
<dbReference type="InterPro" id="IPR050060">
    <property type="entry name" value="Phosphoglucosamine_mutase"/>
</dbReference>
<comment type="cofactor">
    <cofactor evidence="1">
        <name>Mg(2+)</name>
        <dbReference type="ChEBI" id="CHEBI:18420"/>
    </cofactor>
</comment>
<evidence type="ECO:0000256" key="2">
    <source>
        <dbReference type="ARBA" id="ARBA00010231"/>
    </source>
</evidence>
<dbReference type="GO" id="GO:0006048">
    <property type="term" value="P:UDP-N-acetylglucosamine biosynthetic process"/>
    <property type="evidence" value="ECO:0007669"/>
    <property type="project" value="TreeGrafter"/>
</dbReference>
<gene>
    <name evidence="11" type="primary">glmM</name>
    <name evidence="11" type="ORF">IAD28_05060</name>
</gene>
<dbReference type="PRINTS" id="PR00509">
    <property type="entry name" value="PGMPMM"/>
</dbReference>
<dbReference type="NCBIfam" id="TIGR01455">
    <property type="entry name" value="glmM"/>
    <property type="match status" value="1"/>
</dbReference>
<feature type="domain" description="Alpha-D-phosphohexomutase alpha/beta/alpha" evidence="9">
    <location>
        <begin position="160"/>
        <end position="254"/>
    </location>
</feature>
<evidence type="ECO:0000256" key="4">
    <source>
        <dbReference type="ARBA" id="ARBA00022723"/>
    </source>
</evidence>
<evidence type="ECO:0000256" key="1">
    <source>
        <dbReference type="ARBA" id="ARBA00001946"/>
    </source>
</evidence>
<dbReference type="InterPro" id="IPR005843">
    <property type="entry name" value="A-D-PHexomutase_C"/>
</dbReference>
<dbReference type="InterPro" id="IPR005845">
    <property type="entry name" value="A-D-PHexomutase_a/b/a-II"/>
</dbReference>
<evidence type="ECO:0000256" key="3">
    <source>
        <dbReference type="ARBA" id="ARBA00022553"/>
    </source>
</evidence>
<dbReference type="Pfam" id="PF02879">
    <property type="entry name" value="PGM_PMM_II"/>
    <property type="match status" value="1"/>
</dbReference>
<dbReference type="SUPFAM" id="SSF53738">
    <property type="entry name" value="Phosphoglucomutase, first 3 domains"/>
    <property type="match status" value="3"/>
</dbReference>
<protein>
    <submittedName>
        <fullName evidence="11">Phosphoglucosamine mutase</fullName>
        <ecNumber evidence="11">5.4.2.10</ecNumber>
    </submittedName>
</protein>
<dbReference type="InterPro" id="IPR005841">
    <property type="entry name" value="Alpha-D-phosphohexomutase_SF"/>
</dbReference>
<evidence type="ECO:0000259" key="9">
    <source>
        <dbReference type="Pfam" id="PF02879"/>
    </source>
</evidence>
<dbReference type="Pfam" id="PF00408">
    <property type="entry name" value="PGM_PMM_IV"/>
    <property type="match status" value="1"/>
</dbReference>
<dbReference type="Gene3D" id="3.30.310.50">
    <property type="entry name" value="Alpha-D-phosphohexomutase, C-terminal domain"/>
    <property type="match status" value="1"/>
</dbReference>
<dbReference type="EMBL" id="DVOL01000070">
    <property type="protein sequence ID" value="HIV11040.1"/>
    <property type="molecule type" value="Genomic_DNA"/>
</dbReference>
<dbReference type="FunFam" id="3.40.120.10:FF:000003">
    <property type="entry name" value="Phosphoglucosamine mutase"/>
    <property type="match status" value="1"/>
</dbReference>
<feature type="domain" description="Alpha-D-phosphohexomutase alpha/beta/alpha" evidence="8">
    <location>
        <begin position="3"/>
        <end position="136"/>
    </location>
</feature>
<dbReference type="SUPFAM" id="SSF55957">
    <property type="entry name" value="Phosphoglucomutase, C-terminal domain"/>
    <property type="match status" value="1"/>
</dbReference>
<feature type="domain" description="Alpha-D-phosphohexomutase alpha/beta/alpha" evidence="10">
    <location>
        <begin position="258"/>
        <end position="370"/>
    </location>
</feature>
<dbReference type="GO" id="GO:0000287">
    <property type="term" value="F:magnesium ion binding"/>
    <property type="evidence" value="ECO:0007669"/>
    <property type="project" value="InterPro"/>
</dbReference>
<reference evidence="11" key="1">
    <citation type="submission" date="2020-10" db="EMBL/GenBank/DDBJ databases">
        <authorList>
            <person name="Gilroy R."/>
        </authorList>
    </citation>
    <scope>NUCLEOTIDE SEQUENCE</scope>
    <source>
        <strain evidence="11">1370</strain>
    </source>
</reference>
<dbReference type="CDD" id="cd05802">
    <property type="entry name" value="GlmM"/>
    <property type="match status" value="1"/>
</dbReference>
<dbReference type="GO" id="GO:0009252">
    <property type="term" value="P:peptidoglycan biosynthetic process"/>
    <property type="evidence" value="ECO:0007669"/>
    <property type="project" value="TreeGrafter"/>
</dbReference>
<comment type="similarity">
    <text evidence="2">Belongs to the phosphohexose mutase family.</text>
</comment>
<organism evidence="11 12">
    <name type="scientific">Candidatus Faeciplasma avium</name>
    <dbReference type="NCBI Taxonomy" id="2840798"/>
    <lineage>
        <taxon>Bacteria</taxon>
        <taxon>Bacillati</taxon>
        <taxon>Bacillota</taxon>
        <taxon>Clostridia</taxon>
        <taxon>Eubacteriales</taxon>
        <taxon>Oscillospiraceae</taxon>
        <taxon>Oscillospiraceae incertae sedis</taxon>
        <taxon>Candidatus Faeciplasma</taxon>
    </lineage>
</organism>
<evidence type="ECO:0000259" key="8">
    <source>
        <dbReference type="Pfam" id="PF02878"/>
    </source>
</evidence>
<dbReference type="Gene3D" id="3.40.120.10">
    <property type="entry name" value="Alpha-D-Glucose-1,6-Bisphosphate, subunit A, domain 3"/>
    <property type="match status" value="3"/>
</dbReference>
<dbReference type="InterPro" id="IPR005846">
    <property type="entry name" value="A-D-PHexomutase_a/b/a-III"/>
</dbReference>
<evidence type="ECO:0000256" key="6">
    <source>
        <dbReference type="ARBA" id="ARBA00023235"/>
    </source>
</evidence>
<dbReference type="AlphaFoldDB" id="A0A9D1NQN4"/>
<evidence type="ECO:0000259" key="10">
    <source>
        <dbReference type="Pfam" id="PF02880"/>
    </source>
</evidence>
<dbReference type="GO" id="GO:0005975">
    <property type="term" value="P:carbohydrate metabolic process"/>
    <property type="evidence" value="ECO:0007669"/>
    <property type="project" value="InterPro"/>
</dbReference>
<proteinExistence type="inferred from homology"/>
<dbReference type="InterPro" id="IPR036900">
    <property type="entry name" value="A-D-PHexomutase_C_sf"/>
</dbReference>
<keyword evidence="5" id="KW-0460">Magnesium</keyword>
<reference evidence="11" key="2">
    <citation type="journal article" date="2021" name="PeerJ">
        <title>Extensive microbial diversity within the chicken gut microbiome revealed by metagenomics and culture.</title>
        <authorList>
            <person name="Gilroy R."/>
            <person name="Ravi A."/>
            <person name="Getino M."/>
            <person name="Pursley I."/>
            <person name="Horton D.L."/>
            <person name="Alikhan N.F."/>
            <person name="Baker D."/>
            <person name="Gharbi K."/>
            <person name="Hall N."/>
            <person name="Watson M."/>
            <person name="Adriaenssens E.M."/>
            <person name="Foster-Nyarko E."/>
            <person name="Jarju S."/>
            <person name="Secka A."/>
            <person name="Antonio M."/>
            <person name="Oren A."/>
            <person name="Chaudhuri R.R."/>
            <person name="La Ragione R."/>
            <person name="Hildebrand F."/>
            <person name="Pallen M.J."/>
        </authorList>
    </citation>
    <scope>NUCLEOTIDE SEQUENCE</scope>
    <source>
        <strain evidence="11">1370</strain>
    </source>
</reference>
<dbReference type="InterPro" id="IPR006352">
    <property type="entry name" value="GlmM_bact"/>
</dbReference>